<keyword evidence="9" id="KW-1185">Reference proteome</keyword>
<dbReference type="PANTHER" id="PTHR43108:SF4">
    <property type="entry name" value="EXTRACELLULAR SULFATASE SULF-2"/>
    <property type="match status" value="1"/>
</dbReference>
<evidence type="ECO:0000259" key="7">
    <source>
        <dbReference type="PROSITE" id="PS50808"/>
    </source>
</evidence>
<dbReference type="GO" id="GO:0005886">
    <property type="term" value="C:plasma membrane"/>
    <property type="evidence" value="ECO:0007669"/>
    <property type="project" value="TreeGrafter"/>
</dbReference>
<evidence type="ECO:0000256" key="3">
    <source>
        <dbReference type="ARBA" id="ARBA00022771"/>
    </source>
</evidence>
<dbReference type="EMBL" id="WNYA01000006">
    <property type="protein sequence ID" value="KAG8567507.1"/>
    <property type="molecule type" value="Genomic_DNA"/>
</dbReference>
<comment type="caution">
    <text evidence="8">The sequence shown here is derived from an EMBL/GenBank/DDBJ whole genome shotgun (WGS) entry which is preliminary data.</text>
</comment>
<dbReference type="GO" id="GO:0005783">
    <property type="term" value="C:endoplasmic reticulum"/>
    <property type="evidence" value="ECO:0007669"/>
    <property type="project" value="TreeGrafter"/>
</dbReference>
<dbReference type="GO" id="GO:0010575">
    <property type="term" value="P:positive regulation of vascular endothelial growth factor production"/>
    <property type="evidence" value="ECO:0007669"/>
    <property type="project" value="TreeGrafter"/>
</dbReference>
<evidence type="ECO:0000313" key="8">
    <source>
        <dbReference type="EMBL" id="KAG8567507.1"/>
    </source>
</evidence>
<comment type="similarity">
    <text evidence="1">Belongs to the sulfatase family.</text>
</comment>
<keyword evidence="2" id="KW-0479">Metal-binding</keyword>
<feature type="compositionally biased region" description="Low complexity" evidence="6">
    <location>
        <begin position="321"/>
        <end position="332"/>
    </location>
</feature>
<feature type="region of interest" description="Disordered" evidence="6">
    <location>
        <begin position="164"/>
        <end position="251"/>
    </location>
</feature>
<sequence length="392" mass="43524">MTSRRLCHCAEPRLTEEPRGDRSRAPREQLSAVGPFCACTSANNNTYWCLRTINKTHNFLFCEFATGFLEYFDLNIDPYQLINTVNTLDRDVVNQLHAQLTGLRSCRGYRQCNPRTWNIEFETQTTCPVAAELFSDAQVFHRSQSVGDDDIIYVVEEVCKEVSDDEETRLSDSSEVVVRAGSPRGEQTEGSEDDEVTDPSWVDRPGEHSASETEASPIPEQFGRGSGGARRGARARAGASAPNVSRSQAPVARARFSEVWRFFKETPDDRVTVVCNLCQTRISRGSTTTSLTATSMRRHMNAKHPTQWHQARSLPAWHTTAPSPVSSASQPPAQDPGPKTSHAKIPYSPPQSSTASTSVQLSIPHTLERKRKYSATHPPTRPSPQCPHLQTA</sequence>
<dbReference type="GO" id="GO:0003677">
    <property type="term" value="F:DNA binding"/>
    <property type="evidence" value="ECO:0007669"/>
    <property type="project" value="InterPro"/>
</dbReference>
<dbReference type="GO" id="GO:0030201">
    <property type="term" value="P:heparan sulfate proteoglycan metabolic process"/>
    <property type="evidence" value="ECO:0007669"/>
    <property type="project" value="TreeGrafter"/>
</dbReference>
<feature type="compositionally biased region" description="Polar residues" evidence="6">
    <location>
        <begin position="350"/>
        <end position="363"/>
    </location>
</feature>
<gene>
    <name evidence="8" type="ORF">GDO81_013654</name>
</gene>
<accession>A0AAV7B1V8</accession>
<dbReference type="Proteomes" id="UP000824782">
    <property type="component" value="Unassembled WGS sequence"/>
</dbReference>
<keyword evidence="4" id="KW-0862">Zinc</keyword>
<evidence type="ECO:0000256" key="2">
    <source>
        <dbReference type="ARBA" id="ARBA00022723"/>
    </source>
</evidence>
<dbReference type="GO" id="GO:0005539">
    <property type="term" value="F:glycosaminoglycan binding"/>
    <property type="evidence" value="ECO:0007669"/>
    <property type="project" value="TreeGrafter"/>
</dbReference>
<dbReference type="PROSITE" id="PS50808">
    <property type="entry name" value="ZF_BED"/>
    <property type="match status" value="1"/>
</dbReference>
<evidence type="ECO:0000256" key="6">
    <source>
        <dbReference type="SAM" id="MobiDB-lite"/>
    </source>
</evidence>
<dbReference type="InterPro" id="IPR036236">
    <property type="entry name" value="Znf_C2H2_sf"/>
</dbReference>
<feature type="domain" description="BED-type" evidence="7">
    <location>
        <begin position="254"/>
        <end position="311"/>
    </location>
</feature>
<dbReference type="GO" id="GO:0008449">
    <property type="term" value="F:N-acetylglucosamine-6-sulfatase activity"/>
    <property type="evidence" value="ECO:0007669"/>
    <property type="project" value="TreeGrafter"/>
</dbReference>
<feature type="region of interest" description="Disordered" evidence="6">
    <location>
        <begin position="318"/>
        <end position="392"/>
    </location>
</feature>
<dbReference type="GO" id="GO:0009986">
    <property type="term" value="C:cell surface"/>
    <property type="evidence" value="ECO:0007669"/>
    <property type="project" value="TreeGrafter"/>
</dbReference>
<dbReference type="GO" id="GO:0040037">
    <property type="term" value="P:negative regulation of fibroblast growth factor receptor signaling pathway"/>
    <property type="evidence" value="ECO:0007669"/>
    <property type="project" value="TreeGrafter"/>
</dbReference>
<evidence type="ECO:0000313" key="9">
    <source>
        <dbReference type="Proteomes" id="UP000824782"/>
    </source>
</evidence>
<protein>
    <recommendedName>
        <fullName evidence="7">BED-type domain-containing protein</fullName>
    </recommendedName>
</protein>
<dbReference type="AlphaFoldDB" id="A0AAV7B1V8"/>
<evidence type="ECO:0000256" key="4">
    <source>
        <dbReference type="ARBA" id="ARBA00022833"/>
    </source>
</evidence>
<keyword evidence="3 5" id="KW-0863">Zinc-finger</keyword>
<dbReference type="SUPFAM" id="SSF53649">
    <property type="entry name" value="Alkaline phosphatase-like"/>
    <property type="match status" value="1"/>
</dbReference>
<dbReference type="Pfam" id="PF02892">
    <property type="entry name" value="zf-BED"/>
    <property type="match status" value="1"/>
</dbReference>
<evidence type="ECO:0000256" key="1">
    <source>
        <dbReference type="ARBA" id="ARBA00008779"/>
    </source>
</evidence>
<dbReference type="InterPro" id="IPR017850">
    <property type="entry name" value="Alkaline_phosphatase_core_sf"/>
</dbReference>
<reference evidence="8" key="1">
    <citation type="thesis" date="2020" institute="ProQuest LLC" country="789 East Eisenhower Parkway, Ann Arbor, MI, USA">
        <title>Comparative Genomics and Chromosome Evolution.</title>
        <authorList>
            <person name="Mudd A.B."/>
        </authorList>
    </citation>
    <scope>NUCLEOTIDE SEQUENCE</scope>
    <source>
        <strain evidence="8">237g6f4</strain>
        <tissue evidence="8">Blood</tissue>
    </source>
</reference>
<proteinExistence type="inferred from homology"/>
<organism evidence="8 9">
    <name type="scientific">Engystomops pustulosus</name>
    <name type="common">Tungara frog</name>
    <name type="synonym">Physalaemus pustulosus</name>
    <dbReference type="NCBI Taxonomy" id="76066"/>
    <lineage>
        <taxon>Eukaryota</taxon>
        <taxon>Metazoa</taxon>
        <taxon>Chordata</taxon>
        <taxon>Craniata</taxon>
        <taxon>Vertebrata</taxon>
        <taxon>Euteleostomi</taxon>
        <taxon>Amphibia</taxon>
        <taxon>Batrachia</taxon>
        <taxon>Anura</taxon>
        <taxon>Neobatrachia</taxon>
        <taxon>Hyloidea</taxon>
        <taxon>Leptodactylidae</taxon>
        <taxon>Leiuperinae</taxon>
        <taxon>Engystomops</taxon>
    </lineage>
</organism>
<dbReference type="SUPFAM" id="SSF57667">
    <property type="entry name" value="beta-beta-alpha zinc fingers"/>
    <property type="match status" value="1"/>
</dbReference>
<dbReference type="PANTHER" id="PTHR43108">
    <property type="entry name" value="N-ACETYLGLUCOSAMINE-6-SULFATASE FAMILY MEMBER"/>
    <property type="match status" value="1"/>
</dbReference>
<dbReference type="SMART" id="SM00614">
    <property type="entry name" value="ZnF_BED"/>
    <property type="match status" value="1"/>
</dbReference>
<evidence type="ECO:0000256" key="5">
    <source>
        <dbReference type="PROSITE-ProRule" id="PRU00027"/>
    </source>
</evidence>
<dbReference type="GO" id="GO:0030177">
    <property type="term" value="P:positive regulation of Wnt signaling pathway"/>
    <property type="evidence" value="ECO:0007669"/>
    <property type="project" value="TreeGrafter"/>
</dbReference>
<dbReference type="InterPro" id="IPR003656">
    <property type="entry name" value="Znf_BED"/>
</dbReference>
<dbReference type="GO" id="GO:0008270">
    <property type="term" value="F:zinc ion binding"/>
    <property type="evidence" value="ECO:0007669"/>
    <property type="project" value="UniProtKB-KW"/>
</dbReference>
<name>A0AAV7B1V8_ENGPU</name>
<dbReference type="GO" id="GO:0032836">
    <property type="term" value="P:glomerular basement membrane development"/>
    <property type="evidence" value="ECO:0007669"/>
    <property type="project" value="TreeGrafter"/>
</dbReference>